<dbReference type="AlphaFoldDB" id="A0A7X7LXD3"/>
<evidence type="ECO:0000313" key="6">
    <source>
        <dbReference type="EMBL" id="NLF55110.1"/>
    </source>
</evidence>
<dbReference type="Gene3D" id="2.60.120.10">
    <property type="entry name" value="Jelly Rolls"/>
    <property type="match status" value="1"/>
</dbReference>
<gene>
    <name evidence="6" type="ORF">GX576_12070</name>
</gene>
<dbReference type="PANTHER" id="PTHR24567">
    <property type="entry name" value="CRP FAMILY TRANSCRIPTIONAL REGULATORY PROTEIN"/>
    <property type="match status" value="1"/>
</dbReference>
<evidence type="ECO:0000256" key="1">
    <source>
        <dbReference type="ARBA" id="ARBA00023015"/>
    </source>
</evidence>
<dbReference type="InterPro" id="IPR000595">
    <property type="entry name" value="cNMP-bd_dom"/>
</dbReference>
<evidence type="ECO:0000313" key="7">
    <source>
        <dbReference type="Proteomes" id="UP000536534"/>
    </source>
</evidence>
<dbReference type="SUPFAM" id="SSF51206">
    <property type="entry name" value="cAMP-binding domain-like"/>
    <property type="match status" value="1"/>
</dbReference>
<dbReference type="CDD" id="cd00038">
    <property type="entry name" value="CAP_ED"/>
    <property type="match status" value="1"/>
</dbReference>
<reference evidence="6 7" key="1">
    <citation type="journal article" date="2020" name="Biotechnol. Biofuels">
        <title>New insights from the biogas microbiome by comprehensive genome-resolved metagenomics of nearly 1600 species originating from multiple anaerobic digesters.</title>
        <authorList>
            <person name="Campanaro S."/>
            <person name="Treu L."/>
            <person name="Rodriguez-R L.M."/>
            <person name="Kovalovszki A."/>
            <person name="Ziels R.M."/>
            <person name="Maus I."/>
            <person name="Zhu X."/>
            <person name="Kougias P.G."/>
            <person name="Basile A."/>
            <person name="Luo G."/>
            <person name="Schluter A."/>
            <person name="Konstantinidis K.T."/>
            <person name="Angelidaki I."/>
        </authorList>
    </citation>
    <scope>NUCLEOTIDE SEQUENCE [LARGE SCALE GENOMIC DNA]</scope>
    <source>
        <strain evidence="6">AS06rmzACSIP_256</strain>
    </source>
</reference>
<organism evidence="6 7">
    <name type="scientific">Thauera phenolivorans</name>
    <dbReference type="NCBI Taxonomy" id="1792543"/>
    <lineage>
        <taxon>Bacteria</taxon>
        <taxon>Pseudomonadati</taxon>
        <taxon>Pseudomonadota</taxon>
        <taxon>Betaproteobacteria</taxon>
        <taxon>Rhodocyclales</taxon>
        <taxon>Zoogloeaceae</taxon>
        <taxon>Thauera</taxon>
    </lineage>
</organism>
<dbReference type="Pfam" id="PF00027">
    <property type="entry name" value="cNMP_binding"/>
    <property type="match status" value="1"/>
</dbReference>
<feature type="domain" description="Cyclic nucleotide-binding" evidence="4">
    <location>
        <begin position="9"/>
        <end position="121"/>
    </location>
</feature>
<proteinExistence type="predicted"/>
<dbReference type="Proteomes" id="UP000536534">
    <property type="component" value="Unassembled WGS sequence"/>
</dbReference>
<sequence length="230" mass="25347">MKTDYPIPLVEALQQIPPFDLLDTATLGQMTAGRRVIRAGRGEVLVHRDSPAEGVHVVLDGEVKRFLLSSSGSERIVALASRGECFGEEAALLDRPHLVSAQATRASNLMLVRTAQLRAAMSRCARFAEAVTTRLALSNYELLSSLQLYLQCSSTQRVAHYLTQLAPTDAEHWEIRLESDKQTIAAQLNLTPETLSRVLARFTRAGMIRPQGRRVLVLSKLSLLRDCAGD</sequence>
<dbReference type="SMART" id="SM00419">
    <property type="entry name" value="HTH_CRP"/>
    <property type="match status" value="1"/>
</dbReference>
<comment type="caution">
    <text evidence="6">The sequence shown here is derived from an EMBL/GenBank/DDBJ whole genome shotgun (WGS) entry which is preliminary data.</text>
</comment>
<dbReference type="SUPFAM" id="SSF46785">
    <property type="entry name" value="Winged helix' DNA-binding domain"/>
    <property type="match status" value="1"/>
</dbReference>
<protein>
    <submittedName>
        <fullName evidence="6">Crp/Fnr family transcriptional regulator</fullName>
    </submittedName>
</protein>
<keyword evidence="2" id="KW-0238">DNA-binding</keyword>
<keyword evidence="1" id="KW-0805">Transcription regulation</keyword>
<evidence type="ECO:0000256" key="3">
    <source>
        <dbReference type="ARBA" id="ARBA00023163"/>
    </source>
</evidence>
<dbReference type="InterPro" id="IPR018490">
    <property type="entry name" value="cNMP-bd_dom_sf"/>
</dbReference>
<evidence type="ECO:0000259" key="5">
    <source>
        <dbReference type="PROSITE" id="PS51063"/>
    </source>
</evidence>
<dbReference type="InterPro" id="IPR012318">
    <property type="entry name" value="HTH_CRP"/>
</dbReference>
<evidence type="ECO:0000256" key="2">
    <source>
        <dbReference type="ARBA" id="ARBA00023125"/>
    </source>
</evidence>
<dbReference type="Gene3D" id="1.10.10.10">
    <property type="entry name" value="Winged helix-like DNA-binding domain superfamily/Winged helix DNA-binding domain"/>
    <property type="match status" value="1"/>
</dbReference>
<accession>A0A7X7LXD3</accession>
<evidence type="ECO:0000259" key="4">
    <source>
        <dbReference type="PROSITE" id="PS50042"/>
    </source>
</evidence>
<name>A0A7X7LXD3_9RHOO</name>
<dbReference type="GO" id="GO:0003700">
    <property type="term" value="F:DNA-binding transcription factor activity"/>
    <property type="evidence" value="ECO:0007669"/>
    <property type="project" value="TreeGrafter"/>
</dbReference>
<dbReference type="GO" id="GO:0005829">
    <property type="term" value="C:cytosol"/>
    <property type="evidence" value="ECO:0007669"/>
    <property type="project" value="TreeGrafter"/>
</dbReference>
<dbReference type="InterPro" id="IPR036388">
    <property type="entry name" value="WH-like_DNA-bd_sf"/>
</dbReference>
<dbReference type="PROSITE" id="PS51063">
    <property type="entry name" value="HTH_CRP_2"/>
    <property type="match status" value="1"/>
</dbReference>
<dbReference type="GO" id="GO:0003677">
    <property type="term" value="F:DNA binding"/>
    <property type="evidence" value="ECO:0007669"/>
    <property type="project" value="UniProtKB-KW"/>
</dbReference>
<feature type="domain" description="HTH crp-type" evidence="5">
    <location>
        <begin position="152"/>
        <end position="221"/>
    </location>
</feature>
<dbReference type="EMBL" id="JAAYYV010000328">
    <property type="protein sequence ID" value="NLF55110.1"/>
    <property type="molecule type" value="Genomic_DNA"/>
</dbReference>
<dbReference type="InterPro" id="IPR050397">
    <property type="entry name" value="Env_Response_Regulators"/>
</dbReference>
<dbReference type="Pfam" id="PF13545">
    <property type="entry name" value="HTH_Crp_2"/>
    <property type="match status" value="1"/>
</dbReference>
<dbReference type="PANTHER" id="PTHR24567:SF26">
    <property type="entry name" value="REGULATORY PROTEIN YEIL"/>
    <property type="match status" value="1"/>
</dbReference>
<dbReference type="PROSITE" id="PS50042">
    <property type="entry name" value="CNMP_BINDING_3"/>
    <property type="match status" value="1"/>
</dbReference>
<dbReference type="InterPro" id="IPR014710">
    <property type="entry name" value="RmlC-like_jellyroll"/>
</dbReference>
<keyword evidence="3" id="KW-0804">Transcription</keyword>
<dbReference type="InterPro" id="IPR036390">
    <property type="entry name" value="WH_DNA-bd_sf"/>
</dbReference>
<dbReference type="SMART" id="SM00100">
    <property type="entry name" value="cNMP"/>
    <property type="match status" value="1"/>
</dbReference>